<keyword evidence="5" id="KW-0653">Protein transport</keyword>
<dbReference type="Gene3D" id="1.20.58.90">
    <property type="match status" value="1"/>
</dbReference>
<proteinExistence type="inferred from homology"/>
<keyword evidence="15" id="KW-1185">Reference proteome</keyword>
<keyword evidence="9 12" id="KW-0472">Membrane</keyword>
<dbReference type="AlphaFoldDB" id="A0A9Q1C2X7"/>
<reference evidence="14" key="1">
    <citation type="submission" date="2021-10" db="EMBL/GenBank/DDBJ databases">
        <title>Tropical sea cucumber genome reveals ecological adaptation and Cuvierian tubules defense mechanism.</title>
        <authorList>
            <person name="Chen T."/>
        </authorList>
    </citation>
    <scope>NUCLEOTIDE SEQUENCE</scope>
    <source>
        <strain evidence="14">Nanhai2018</strain>
        <tissue evidence="14">Muscle</tissue>
    </source>
</reference>
<evidence type="ECO:0000256" key="1">
    <source>
        <dbReference type="ARBA" id="ARBA00004409"/>
    </source>
</evidence>
<dbReference type="SUPFAM" id="SSF58038">
    <property type="entry name" value="SNARE fusion complex"/>
    <property type="match status" value="1"/>
</dbReference>
<dbReference type="GO" id="GO:0042147">
    <property type="term" value="P:retrograde transport, endosome to Golgi"/>
    <property type="evidence" value="ECO:0007669"/>
    <property type="project" value="TreeGrafter"/>
</dbReference>
<evidence type="ECO:0000256" key="5">
    <source>
        <dbReference type="ARBA" id="ARBA00022927"/>
    </source>
</evidence>
<dbReference type="GO" id="GO:0006906">
    <property type="term" value="P:vesicle fusion"/>
    <property type="evidence" value="ECO:0007669"/>
    <property type="project" value="TreeGrafter"/>
</dbReference>
<feature type="coiled-coil region" evidence="10">
    <location>
        <begin position="47"/>
        <end position="74"/>
    </location>
</feature>
<keyword evidence="7" id="KW-0333">Golgi apparatus</keyword>
<dbReference type="OrthoDB" id="546861at2759"/>
<dbReference type="PANTHER" id="PTHR19957">
    <property type="entry name" value="SYNTAXIN"/>
    <property type="match status" value="1"/>
</dbReference>
<keyword evidence="4 12" id="KW-0812">Transmembrane</keyword>
<dbReference type="GO" id="GO:0005802">
    <property type="term" value="C:trans-Golgi network"/>
    <property type="evidence" value="ECO:0007669"/>
    <property type="project" value="UniProtKB-ARBA"/>
</dbReference>
<evidence type="ECO:0000256" key="4">
    <source>
        <dbReference type="ARBA" id="ARBA00022692"/>
    </source>
</evidence>
<dbReference type="FunFam" id="1.20.58.90:FF:000002">
    <property type="entry name" value="syntaxin-6 isoform X1"/>
    <property type="match status" value="1"/>
</dbReference>
<feature type="transmembrane region" description="Helical" evidence="12">
    <location>
        <begin position="230"/>
        <end position="249"/>
    </location>
</feature>
<dbReference type="InterPro" id="IPR006012">
    <property type="entry name" value="Syntaxin/epimorphin_CS"/>
</dbReference>
<evidence type="ECO:0000256" key="11">
    <source>
        <dbReference type="SAM" id="MobiDB-lite"/>
    </source>
</evidence>
<dbReference type="GO" id="GO:0005484">
    <property type="term" value="F:SNAP receptor activity"/>
    <property type="evidence" value="ECO:0007669"/>
    <property type="project" value="InterPro"/>
</dbReference>
<dbReference type="GO" id="GO:0030672">
    <property type="term" value="C:synaptic vesicle membrane"/>
    <property type="evidence" value="ECO:0007669"/>
    <property type="project" value="TreeGrafter"/>
</dbReference>
<gene>
    <name evidence="14" type="ORF">HOLleu_15573</name>
</gene>
<dbReference type="GO" id="GO:0000149">
    <property type="term" value="F:SNARE binding"/>
    <property type="evidence" value="ECO:0007669"/>
    <property type="project" value="TreeGrafter"/>
</dbReference>
<evidence type="ECO:0000313" key="14">
    <source>
        <dbReference type="EMBL" id="KAJ8038223.1"/>
    </source>
</evidence>
<protein>
    <submittedName>
        <fullName evidence="14">Syntaxin-6</fullName>
    </submittedName>
</protein>
<dbReference type="GO" id="GO:0031201">
    <property type="term" value="C:SNARE complex"/>
    <property type="evidence" value="ECO:0007669"/>
    <property type="project" value="TreeGrafter"/>
</dbReference>
<dbReference type="Pfam" id="PF09177">
    <property type="entry name" value="STX6_10_61_N"/>
    <property type="match status" value="1"/>
</dbReference>
<dbReference type="CDD" id="cd15851">
    <property type="entry name" value="SNARE_Syntaxin6"/>
    <property type="match status" value="1"/>
</dbReference>
<evidence type="ECO:0000256" key="6">
    <source>
        <dbReference type="ARBA" id="ARBA00022989"/>
    </source>
</evidence>
<keyword evidence="6 12" id="KW-1133">Transmembrane helix</keyword>
<keyword evidence="3" id="KW-0813">Transport</keyword>
<evidence type="ECO:0000256" key="3">
    <source>
        <dbReference type="ARBA" id="ARBA00022448"/>
    </source>
</evidence>
<dbReference type="GO" id="GO:0000139">
    <property type="term" value="C:Golgi membrane"/>
    <property type="evidence" value="ECO:0007669"/>
    <property type="project" value="UniProtKB-SubCell"/>
</dbReference>
<dbReference type="Pfam" id="PF05739">
    <property type="entry name" value="SNARE"/>
    <property type="match status" value="1"/>
</dbReference>
<evidence type="ECO:0000256" key="8">
    <source>
        <dbReference type="ARBA" id="ARBA00023054"/>
    </source>
</evidence>
<feature type="coiled-coil region" evidence="10">
    <location>
        <begin position="196"/>
        <end position="223"/>
    </location>
</feature>
<dbReference type="GO" id="GO:0005829">
    <property type="term" value="C:cytosol"/>
    <property type="evidence" value="ECO:0007669"/>
    <property type="project" value="GOC"/>
</dbReference>
<dbReference type="InterPro" id="IPR045242">
    <property type="entry name" value="Syntaxin"/>
</dbReference>
<feature type="domain" description="T-SNARE coiled-coil homology" evidence="13">
    <location>
        <begin position="158"/>
        <end position="220"/>
    </location>
</feature>
<evidence type="ECO:0000313" key="15">
    <source>
        <dbReference type="Proteomes" id="UP001152320"/>
    </source>
</evidence>
<dbReference type="SUPFAM" id="SSF47661">
    <property type="entry name" value="t-snare proteins"/>
    <property type="match status" value="1"/>
</dbReference>
<feature type="compositionally biased region" description="Basic and acidic residues" evidence="11">
    <location>
        <begin position="98"/>
        <end position="119"/>
    </location>
</feature>
<dbReference type="GO" id="GO:0006886">
    <property type="term" value="P:intracellular protein transport"/>
    <property type="evidence" value="ECO:0007669"/>
    <property type="project" value="InterPro"/>
</dbReference>
<dbReference type="Gene3D" id="1.20.5.110">
    <property type="match status" value="1"/>
</dbReference>
<dbReference type="EMBL" id="JAIZAY010000007">
    <property type="protein sequence ID" value="KAJ8038223.1"/>
    <property type="molecule type" value="Genomic_DNA"/>
</dbReference>
<dbReference type="InterPro" id="IPR015260">
    <property type="entry name" value="Syntaxin-6/10/61_N"/>
</dbReference>
<sequence length="250" mass="29027">MSLEDPFFVVKEEVQKAVTTSEGLYQRWCELLNDSNSSSKDKYEWTTNELKNSLKSIEWDLEDLEETIGIVEANPRKFKISTDELESRRRFVAKTKSRLEQMKEHMSSPNTKTKEDSKSRKALFSNGPKISKNKYSRLNNELENENQRFIEDQTQQQQLIMEAQDDQMERVADSVTVLKYMGETIGNEVDEQAVMLDGFSTELENTETKLDSVMKKMAKVTKMSNDKRQWTAIIVLVVILVIVLLLFFIT</sequence>
<comment type="subcellular location">
    <subcellularLocation>
        <location evidence="1">Golgi apparatus membrane</location>
        <topology evidence="1">Single-pass type IV membrane protein</topology>
    </subcellularLocation>
</comment>
<comment type="similarity">
    <text evidence="2">Belongs to the syntaxin family.</text>
</comment>
<evidence type="ECO:0000256" key="2">
    <source>
        <dbReference type="ARBA" id="ARBA00009063"/>
    </source>
</evidence>
<evidence type="ECO:0000256" key="7">
    <source>
        <dbReference type="ARBA" id="ARBA00023034"/>
    </source>
</evidence>
<dbReference type="PROSITE" id="PS50192">
    <property type="entry name" value="T_SNARE"/>
    <property type="match status" value="1"/>
</dbReference>
<dbReference type="SMART" id="SM00397">
    <property type="entry name" value="t_SNARE"/>
    <property type="match status" value="1"/>
</dbReference>
<keyword evidence="8 10" id="KW-0175">Coiled coil</keyword>
<evidence type="ECO:0000256" key="9">
    <source>
        <dbReference type="ARBA" id="ARBA00023136"/>
    </source>
</evidence>
<dbReference type="InterPro" id="IPR010989">
    <property type="entry name" value="SNARE"/>
</dbReference>
<dbReference type="InterPro" id="IPR000727">
    <property type="entry name" value="T_SNARE_dom"/>
</dbReference>
<dbReference type="PROSITE" id="PS00914">
    <property type="entry name" value="SYNTAXIN"/>
    <property type="match status" value="1"/>
</dbReference>
<evidence type="ECO:0000256" key="12">
    <source>
        <dbReference type="SAM" id="Phobius"/>
    </source>
</evidence>
<comment type="caution">
    <text evidence="14">The sequence shown here is derived from an EMBL/GenBank/DDBJ whole genome shotgun (WGS) entry which is preliminary data.</text>
</comment>
<evidence type="ECO:0000256" key="10">
    <source>
        <dbReference type="SAM" id="Coils"/>
    </source>
</evidence>
<evidence type="ECO:0000259" key="13">
    <source>
        <dbReference type="PROSITE" id="PS50192"/>
    </source>
</evidence>
<dbReference type="Proteomes" id="UP001152320">
    <property type="component" value="Chromosome 7"/>
</dbReference>
<dbReference type="PANTHER" id="PTHR19957:SF224">
    <property type="entry name" value="HL02043P"/>
    <property type="match status" value="1"/>
</dbReference>
<accession>A0A9Q1C2X7</accession>
<dbReference type="GO" id="GO:0048278">
    <property type="term" value="P:vesicle docking"/>
    <property type="evidence" value="ECO:0007669"/>
    <property type="project" value="TreeGrafter"/>
</dbReference>
<feature type="region of interest" description="Disordered" evidence="11">
    <location>
        <begin position="98"/>
        <end position="135"/>
    </location>
</feature>
<dbReference type="GO" id="GO:0048193">
    <property type="term" value="P:Golgi vesicle transport"/>
    <property type="evidence" value="ECO:0007669"/>
    <property type="project" value="InterPro"/>
</dbReference>
<name>A0A9Q1C2X7_HOLLE</name>
<dbReference type="FunFam" id="1.20.5.110:FF:000006">
    <property type="entry name" value="Syntaxin 6"/>
    <property type="match status" value="1"/>
</dbReference>
<organism evidence="14 15">
    <name type="scientific">Holothuria leucospilota</name>
    <name type="common">Black long sea cucumber</name>
    <name type="synonym">Mertensiothuria leucospilota</name>
    <dbReference type="NCBI Taxonomy" id="206669"/>
    <lineage>
        <taxon>Eukaryota</taxon>
        <taxon>Metazoa</taxon>
        <taxon>Echinodermata</taxon>
        <taxon>Eleutherozoa</taxon>
        <taxon>Echinozoa</taxon>
        <taxon>Holothuroidea</taxon>
        <taxon>Aspidochirotacea</taxon>
        <taxon>Aspidochirotida</taxon>
        <taxon>Holothuriidae</taxon>
        <taxon>Holothuria</taxon>
    </lineage>
</organism>